<organism evidence="2 3">
    <name type="scientific">Providencia sneebia DSM 19967</name>
    <dbReference type="NCBI Taxonomy" id="1141660"/>
    <lineage>
        <taxon>Bacteria</taxon>
        <taxon>Pseudomonadati</taxon>
        <taxon>Pseudomonadota</taxon>
        <taxon>Gammaproteobacteria</taxon>
        <taxon>Enterobacterales</taxon>
        <taxon>Morganellaceae</taxon>
        <taxon>Providencia</taxon>
    </lineage>
</organism>
<sequence>MNQRAVGKYLFAQNSSQELTNIHQLNEKKLTLQSGDFELNNSQVQLSSCELSAKSLFTVLPSIVEPMTFLLIAIAALSLFCTHLFSRQAHREKNTPRQMLGSICSFVISEIRAPLRSKSRCVLFWRNYAFFN</sequence>
<keyword evidence="1" id="KW-0812">Transmembrane</keyword>
<dbReference type="EMBL" id="AKKN01000006">
    <property type="protein sequence ID" value="EKT59483.1"/>
    <property type="molecule type" value="Genomic_DNA"/>
</dbReference>
<comment type="caution">
    <text evidence="2">The sequence shown here is derived from an EMBL/GenBank/DDBJ whole genome shotgun (WGS) entry which is preliminary data.</text>
</comment>
<accession>K8WFW4</accession>
<feature type="transmembrane region" description="Helical" evidence="1">
    <location>
        <begin position="67"/>
        <end position="85"/>
    </location>
</feature>
<evidence type="ECO:0000313" key="3">
    <source>
        <dbReference type="Proteomes" id="UP000010290"/>
    </source>
</evidence>
<dbReference type="HOGENOM" id="CLU_1915219_0_0_6"/>
<proteinExistence type="predicted"/>
<reference evidence="2 3" key="1">
    <citation type="journal article" date="2012" name="BMC Genomics">
        <title>Comparative genomics of bacteria in the genus Providencia isolated from wild Drosophila melanogaster.</title>
        <authorList>
            <person name="Galac M.R."/>
            <person name="Lazzaro B.P."/>
        </authorList>
    </citation>
    <scope>NUCLEOTIDE SEQUENCE [LARGE SCALE GENOMIC DNA]</scope>
    <source>
        <strain evidence="2 3">DSM 19967</strain>
    </source>
</reference>
<keyword evidence="1" id="KW-0472">Membrane</keyword>
<keyword evidence="1" id="KW-1133">Transmembrane helix</keyword>
<evidence type="ECO:0000256" key="1">
    <source>
        <dbReference type="SAM" id="Phobius"/>
    </source>
</evidence>
<dbReference type="Proteomes" id="UP000010290">
    <property type="component" value="Chromosome"/>
</dbReference>
<name>K8WFW4_9GAMM</name>
<keyword evidence="3" id="KW-1185">Reference proteome</keyword>
<gene>
    <name evidence="2" type="ORF">OO7_05859</name>
</gene>
<evidence type="ECO:0000313" key="2">
    <source>
        <dbReference type="EMBL" id="EKT59483.1"/>
    </source>
</evidence>
<dbReference type="AlphaFoldDB" id="K8WFW4"/>
<protein>
    <recommendedName>
        <fullName evidence="4">Metal resistance protein</fullName>
    </recommendedName>
</protein>
<evidence type="ECO:0008006" key="4">
    <source>
        <dbReference type="Google" id="ProtNLM"/>
    </source>
</evidence>